<dbReference type="Pfam" id="PF02607">
    <property type="entry name" value="B12-binding_2"/>
    <property type="match status" value="1"/>
</dbReference>
<keyword evidence="2" id="KW-0479">Metal-binding</keyword>
<dbReference type="SUPFAM" id="SSF52242">
    <property type="entry name" value="Cobalamin (vitamin B12)-binding domain"/>
    <property type="match status" value="1"/>
</dbReference>
<dbReference type="CDD" id="cd02070">
    <property type="entry name" value="corrinoid_protein_B12-BD"/>
    <property type="match status" value="1"/>
</dbReference>
<dbReference type="PROSITE" id="PS51332">
    <property type="entry name" value="B12_BINDING"/>
    <property type="match status" value="1"/>
</dbReference>
<dbReference type="Gene3D" id="3.40.50.280">
    <property type="entry name" value="Cobalamin-binding domain"/>
    <property type="match status" value="1"/>
</dbReference>
<dbReference type="InterPro" id="IPR036724">
    <property type="entry name" value="Cobalamin-bd_sf"/>
</dbReference>
<dbReference type="RefSeq" id="WP_006908048.1">
    <property type="nucleotide sequence ID" value="NZ_CAUPDI010000036.1"/>
</dbReference>
<name>A0AAJ1Q6N1_9LACT</name>
<gene>
    <name evidence="6" type="ORF">QP433_05935</name>
</gene>
<feature type="domain" description="B12-binding" evidence="4">
    <location>
        <begin position="93"/>
        <end position="218"/>
    </location>
</feature>
<dbReference type="InterPro" id="IPR050554">
    <property type="entry name" value="Met_Synthase/Corrinoid"/>
</dbReference>
<comment type="similarity">
    <text evidence="1">Belongs to the methylamine corrinoid protein family.</text>
</comment>
<accession>A0AAJ1Q6N1</accession>
<protein>
    <submittedName>
        <fullName evidence="6">Corrinoid protein</fullName>
    </submittedName>
</protein>
<dbReference type="PANTHER" id="PTHR45833">
    <property type="entry name" value="METHIONINE SYNTHASE"/>
    <property type="match status" value="1"/>
</dbReference>
<dbReference type="InterPro" id="IPR036594">
    <property type="entry name" value="Meth_synthase_dom"/>
</dbReference>
<feature type="domain" description="B12-binding N-terminal" evidence="5">
    <location>
        <begin position="1"/>
        <end position="91"/>
    </location>
</feature>
<dbReference type="SUPFAM" id="SSF47644">
    <property type="entry name" value="Methionine synthase domain"/>
    <property type="match status" value="1"/>
</dbReference>
<dbReference type="InterPro" id="IPR006158">
    <property type="entry name" value="Cobalamin-bd"/>
</dbReference>
<dbReference type="EMBL" id="JASOOE010000010">
    <property type="protein sequence ID" value="MDK7187515.1"/>
    <property type="molecule type" value="Genomic_DNA"/>
</dbReference>
<dbReference type="Pfam" id="PF02310">
    <property type="entry name" value="B12-binding"/>
    <property type="match status" value="1"/>
</dbReference>
<evidence type="ECO:0000259" key="5">
    <source>
        <dbReference type="PROSITE" id="PS51337"/>
    </source>
</evidence>
<dbReference type="Gene3D" id="1.10.1240.10">
    <property type="entry name" value="Methionine synthase domain"/>
    <property type="match status" value="1"/>
</dbReference>
<dbReference type="Proteomes" id="UP001229251">
    <property type="component" value="Unassembled WGS sequence"/>
</dbReference>
<dbReference type="GO" id="GO:0031419">
    <property type="term" value="F:cobalamin binding"/>
    <property type="evidence" value="ECO:0007669"/>
    <property type="project" value="InterPro"/>
</dbReference>
<evidence type="ECO:0000259" key="4">
    <source>
        <dbReference type="PROSITE" id="PS51332"/>
    </source>
</evidence>
<evidence type="ECO:0000313" key="7">
    <source>
        <dbReference type="Proteomes" id="UP001229251"/>
    </source>
</evidence>
<comment type="caution">
    <text evidence="6">The sequence shown here is derived from an EMBL/GenBank/DDBJ whole genome shotgun (WGS) entry which is preliminary data.</text>
</comment>
<dbReference type="PROSITE" id="PS51337">
    <property type="entry name" value="B12_BINDING_NTER"/>
    <property type="match status" value="1"/>
</dbReference>
<dbReference type="GO" id="GO:0046872">
    <property type="term" value="F:metal ion binding"/>
    <property type="evidence" value="ECO:0007669"/>
    <property type="project" value="UniProtKB-KW"/>
</dbReference>
<organism evidence="6 7">
    <name type="scientific">Facklamia hominis</name>
    <dbReference type="NCBI Taxonomy" id="178214"/>
    <lineage>
        <taxon>Bacteria</taxon>
        <taxon>Bacillati</taxon>
        <taxon>Bacillota</taxon>
        <taxon>Bacilli</taxon>
        <taxon>Lactobacillales</taxon>
        <taxon>Aerococcaceae</taxon>
        <taxon>Facklamia</taxon>
    </lineage>
</organism>
<reference evidence="6" key="1">
    <citation type="submission" date="2023-05" db="EMBL/GenBank/DDBJ databases">
        <title>Cataloging the Phylogenetic Diversity of Human Bladder Bacteria.</title>
        <authorList>
            <person name="Du J."/>
        </authorList>
    </citation>
    <scope>NUCLEOTIDE SEQUENCE</scope>
    <source>
        <strain evidence="6">UMB1231</strain>
    </source>
</reference>
<evidence type="ECO:0000256" key="1">
    <source>
        <dbReference type="ARBA" id="ARBA00010854"/>
    </source>
</evidence>
<evidence type="ECO:0000256" key="2">
    <source>
        <dbReference type="ARBA" id="ARBA00022723"/>
    </source>
</evidence>
<evidence type="ECO:0000256" key="3">
    <source>
        <dbReference type="ARBA" id="ARBA00023285"/>
    </source>
</evidence>
<dbReference type="FunFam" id="3.40.50.280:FF:000003">
    <property type="entry name" value="Dimethylamine methyltransferase corrinoid protein"/>
    <property type="match status" value="1"/>
</dbReference>
<dbReference type="SMART" id="SM01018">
    <property type="entry name" value="B12-binding_2"/>
    <property type="match status" value="1"/>
</dbReference>
<dbReference type="GO" id="GO:0050667">
    <property type="term" value="P:homocysteine metabolic process"/>
    <property type="evidence" value="ECO:0007669"/>
    <property type="project" value="TreeGrafter"/>
</dbReference>
<keyword evidence="3" id="KW-0170">Cobalt</keyword>
<dbReference type="GO" id="GO:0005829">
    <property type="term" value="C:cytosol"/>
    <property type="evidence" value="ECO:0007669"/>
    <property type="project" value="TreeGrafter"/>
</dbReference>
<dbReference type="InterPro" id="IPR003759">
    <property type="entry name" value="Cbl-bd_cap"/>
</dbReference>
<evidence type="ECO:0000313" key="6">
    <source>
        <dbReference type="EMBL" id="MDK7187515.1"/>
    </source>
</evidence>
<sequence>MRDQKELLEELKEFVVEMEDDDIIETAKEYVEGGYDVNEGVDALVDGMTEVGQLFAEEEYYVTDVLISADAMNNAMEVFEPLLMDQKKEGSSLGKIVISTVKGDTHDIGKNLVATMLEVGGFEIIDLGRDTPSQEIIDKAVEVDADIIALSALMTTTMTEMKNLIDLLKDQGLRDRFKVMIGGGAVTASYADEIGADAYSKDANEAVIVAKQILGHQS</sequence>
<dbReference type="GO" id="GO:0046653">
    <property type="term" value="P:tetrahydrofolate metabolic process"/>
    <property type="evidence" value="ECO:0007669"/>
    <property type="project" value="TreeGrafter"/>
</dbReference>
<dbReference type="PANTHER" id="PTHR45833:SF1">
    <property type="entry name" value="METHIONINE SYNTHASE"/>
    <property type="match status" value="1"/>
</dbReference>
<dbReference type="GO" id="GO:0008705">
    <property type="term" value="F:methionine synthase activity"/>
    <property type="evidence" value="ECO:0007669"/>
    <property type="project" value="TreeGrafter"/>
</dbReference>
<dbReference type="AlphaFoldDB" id="A0AAJ1Q6N1"/>
<proteinExistence type="inferred from homology"/>